<gene>
    <name evidence="1" type="ORF">EYF80_060527</name>
</gene>
<dbReference type="AlphaFoldDB" id="A0A4Z2EKE0"/>
<protein>
    <submittedName>
        <fullName evidence="1">Uncharacterized protein</fullName>
    </submittedName>
</protein>
<accession>A0A4Z2EKE0</accession>
<keyword evidence="2" id="KW-1185">Reference proteome</keyword>
<organism evidence="1 2">
    <name type="scientific">Liparis tanakae</name>
    <name type="common">Tanaka's snailfish</name>
    <dbReference type="NCBI Taxonomy" id="230148"/>
    <lineage>
        <taxon>Eukaryota</taxon>
        <taxon>Metazoa</taxon>
        <taxon>Chordata</taxon>
        <taxon>Craniata</taxon>
        <taxon>Vertebrata</taxon>
        <taxon>Euteleostomi</taxon>
        <taxon>Actinopterygii</taxon>
        <taxon>Neopterygii</taxon>
        <taxon>Teleostei</taxon>
        <taxon>Neoteleostei</taxon>
        <taxon>Acanthomorphata</taxon>
        <taxon>Eupercaria</taxon>
        <taxon>Perciformes</taxon>
        <taxon>Cottioidei</taxon>
        <taxon>Cottales</taxon>
        <taxon>Liparidae</taxon>
        <taxon>Liparis</taxon>
    </lineage>
</organism>
<dbReference type="EMBL" id="SRLO01005777">
    <property type="protein sequence ID" value="TNN29326.1"/>
    <property type="molecule type" value="Genomic_DNA"/>
</dbReference>
<proteinExistence type="predicted"/>
<dbReference type="Proteomes" id="UP000314294">
    <property type="component" value="Unassembled WGS sequence"/>
</dbReference>
<reference evidence="1 2" key="1">
    <citation type="submission" date="2019-03" db="EMBL/GenBank/DDBJ databases">
        <title>First draft genome of Liparis tanakae, snailfish: a comprehensive survey of snailfish specific genes.</title>
        <authorList>
            <person name="Kim W."/>
            <person name="Song I."/>
            <person name="Jeong J.-H."/>
            <person name="Kim D."/>
            <person name="Kim S."/>
            <person name="Ryu S."/>
            <person name="Song J.Y."/>
            <person name="Lee S.K."/>
        </authorList>
    </citation>
    <scope>NUCLEOTIDE SEQUENCE [LARGE SCALE GENOMIC DNA]</scope>
    <source>
        <tissue evidence="1">Muscle</tissue>
    </source>
</reference>
<comment type="caution">
    <text evidence="1">The sequence shown here is derived from an EMBL/GenBank/DDBJ whole genome shotgun (WGS) entry which is preliminary data.</text>
</comment>
<sequence length="236" mass="26464">MSRQRTIWEKTSTLWPPDSSLGSSLSIRTSFPAAWIIACSWKSSASGLWYRRKLSRIFSSAPERQGEPVRWRRSFNTTTSPTGPGGPGASGGLTSMMVSSLGARFFSTSSFSLLNIMGFRMAWSFFTWRTQTGHLESWSPNSSRKVLSEGNCSGSRKFSRLNNSSTEFCRGVPVSRTLFMSFRPSSSLQLRFLRRCASSITTQRQCSFLRSGQSAMIISKVVIRPWNFRTPGMVFP</sequence>
<name>A0A4Z2EKE0_9TELE</name>
<evidence type="ECO:0000313" key="2">
    <source>
        <dbReference type="Proteomes" id="UP000314294"/>
    </source>
</evidence>
<evidence type="ECO:0000313" key="1">
    <source>
        <dbReference type="EMBL" id="TNN29326.1"/>
    </source>
</evidence>